<dbReference type="Proteomes" id="UP000199306">
    <property type="component" value="Unassembled WGS sequence"/>
</dbReference>
<gene>
    <name evidence="1" type="ORF">SAMN04515674_102285</name>
</gene>
<keyword evidence="2" id="KW-1185">Reference proteome</keyword>
<evidence type="ECO:0000313" key="2">
    <source>
        <dbReference type="Proteomes" id="UP000199306"/>
    </source>
</evidence>
<organism evidence="1 2">
    <name type="scientific">Pseudarcicella hirudinis</name>
    <dbReference type="NCBI Taxonomy" id="1079859"/>
    <lineage>
        <taxon>Bacteria</taxon>
        <taxon>Pseudomonadati</taxon>
        <taxon>Bacteroidota</taxon>
        <taxon>Cytophagia</taxon>
        <taxon>Cytophagales</taxon>
        <taxon>Flectobacillaceae</taxon>
        <taxon>Pseudarcicella</taxon>
    </lineage>
</organism>
<name>A0A1I5P501_9BACT</name>
<sequence>MKQSWNIFNKHDWRNFRAKKQAHKRYLHSHSLSLNVKSTSIEVVSFDWIID</sequence>
<proteinExistence type="predicted"/>
<reference evidence="1 2" key="1">
    <citation type="submission" date="2016-10" db="EMBL/GenBank/DDBJ databases">
        <authorList>
            <person name="de Groot N.N."/>
        </authorList>
    </citation>
    <scope>NUCLEOTIDE SEQUENCE [LARGE SCALE GENOMIC DNA]</scope>
    <source>
        <strain evidence="2">E92,LMG 26720,CCM 7988</strain>
    </source>
</reference>
<evidence type="ECO:0000313" key="1">
    <source>
        <dbReference type="EMBL" id="SFP29115.1"/>
    </source>
</evidence>
<accession>A0A1I5P501</accession>
<dbReference type="EMBL" id="FOXH01000002">
    <property type="protein sequence ID" value="SFP29115.1"/>
    <property type="molecule type" value="Genomic_DNA"/>
</dbReference>
<dbReference type="STRING" id="1079859.SAMN04515674_102285"/>
<dbReference type="AlphaFoldDB" id="A0A1I5P501"/>
<protein>
    <submittedName>
        <fullName evidence="1">Uncharacterized protein</fullName>
    </submittedName>
</protein>